<accession>A0A2G8S521</accession>
<feature type="region of interest" description="Disordered" evidence="1">
    <location>
        <begin position="59"/>
        <end position="99"/>
    </location>
</feature>
<dbReference type="STRING" id="1077348.A0A2G8S521"/>
<evidence type="ECO:0000313" key="3">
    <source>
        <dbReference type="Proteomes" id="UP000230002"/>
    </source>
</evidence>
<reference evidence="2 3" key="1">
    <citation type="journal article" date="2015" name="Sci. Rep.">
        <title>Chromosome-level genome map provides insights into diverse defense mechanisms in the medicinal fungus Ganoderma sinense.</title>
        <authorList>
            <person name="Zhu Y."/>
            <person name="Xu J."/>
            <person name="Sun C."/>
            <person name="Zhou S."/>
            <person name="Xu H."/>
            <person name="Nelson D.R."/>
            <person name="Qian J."/>
            <person name="Song J."/>
            <person name="Luo H."/>
            <person name="Xiang L."/>
            <person name="Li Y."/>
            <person name="Xu Z."/>
            <person name="Ji A."/>
            <person name="Wang L."/>
            <person name="Lu S."/>
            <person name="Hayward A."/>
            <person name="Sun W."/>
            <person name="Li X."/>
            <person name="Schwartz D.C."/>
            <person name="Wang Y."/>
            <person name="Chen S."/>
        </authorList>
    </citation>
    <scope>NUCLEOTIDE SEQUENCE [LARGE SCALE GENOMIC DNA]</scope>
    <source>
        <strain evidence="2 3">ZZ0214-1</strain>
    </source>
</reference>
<dbReference type="Proteomes" id="UP000230002">
    <property type="component" value="Unassembled WGS sequence"/>
</dbReference>
<dbReference type="OrthoDB" id="5327923at2759"/>
<evidence type="ECO:0008006" key="4">
    <source>
        <dbReference type="Google" id="ProtNLM"/>
    </source>
</evidence>
<feature type="region of interest" description="Disordered" evidence="1">
    <location>
        <begin position="1"/>
        <end position="39"/>
    </location>
</feature>
<evidence type="ECO:0000256" key="1">
    <source>
        <dbReference type="SAM" id="MobiDB-lite"/>
    </source>
</evidence>
<comment type="caution">
    <text evidence="2">The sequence shown here is derived from an EMBL/GenBank/DDBJ whole genome shotgun (WGS) entry which is preliminary data.</text>
</comment>
<name>A0A2G8S521_9APHY</name>
<keyword evidence="3" id="KW-1185">Reference proteome</keyword>
<proteinExistence type="predicted"/>
<feature type="compositionally biased region" description="Pro residues" evidence="1">
    <location>
        <begin position="145"/>
        <end position="154"/>
    </location>
</feature>
<dbReference type="EMBL" id="AYKW01000023">
    <property type="protein sequence ID" value="PIL28827.1"/>
    <property type="molecule type" value="Genomic_DNA"/>
</dbReference>
<evidence type="ECO:0000313" key="2">
    <source>
        <dbReference type="EMBL" id="PIL28827.1"/>
    </source>
</evidence>
<sequence>MTAAELNPAYIPNEPASLSHPTPLQLEESSVSPTPPTDHAHLIEEGLSMTVANLTLDDTGSSEAREDALEVTSAAEHDVANSRSLPSVRKEPERVSIPDGSSAATLDALIDLPHLPRPFDHAVPLPAGEEVPPPAADEDKATMASPPPERPLTPPPIGVDVFSLSGVPPLQTFIPDSLFPDDLFVHDPDHIIERCREKLESPSDLPLRYVRIFPNSKGRHEPLPDYFLPLVPDLKPTNQYFMPPPPASLNRSPADEVRVAHLYLKAHNRLSQGHHSSVFAAPLRLRLDPGSQEESTVRIAAKTAPGSCGTHKMLHLEAGVYDAFPRYLMDDQYITGSRSSVTVRWVKPAVVPKFYGYYAAVGADGKPIMPMHLGCHSDMTCPVSWPTRILLVEECGRPILPSAFTPDQRFDCLQLVERLHAAGFAQNSMHPRNVLVQPGPLRAPPAARSYATPSFRIIDFGRGMALSHLPPSIHWMFAKICEGEEWKAARQILGFCEGWDHVRVVAASMVETLLCHMYVALMSMHWSKLERRWVLQAEPLSYGTGRQ</sequence>
<gene>
    <name evidence="2" type="ORF">GSI_08872</name>
</gene>
<dbReference type="AlphaFoldDB" id="A0A2G8S521"/>
<protein>
    <recommendedName>
        <fullName evidence="4">Protein kinase domain-containing protein</fullName>
    </recommendedName>
</protein>
<feature type="region of interest" description="Disordered" evidence="1">
    <location>
        <begin position="126"/>
        <end position="154"/>
    </location>
</feature>
<organism evidence="2 3">
    <name type="scientific">Ganoderma sinense ZZ0214-1</name>
    <dbReference type="NCBI Taxonomy" id="1077348"/>
    <lineage>
        <taxon>Eukaryota</taxon>
        <taxon>Fungi</taxon>
        <taxon>Dikarya</taxon>
        <taxon>Basidiomycota</taxon>
        <taxon>Agaricomycotina</taxon>
        <taxon>Agaricomycetes</taxon>
        <taxon>Polyporales</taxon>
        <taxon>Polyporaceae</taxon>
        <taxon>Ganoderma</taxon>
    </lineage>
</organism>
<feature type="compositionally biased region" description="Polar residues" evidence="1">
    <location>
        <begin position="19"/>
        <end position="32"/>
    </location>
</feature>